<protein>
    <submittedName>
        <fullName evidence="1">Uncharacterized protein</fullName>
    </submittedName>
</protein>
<dbReference type="Proteomes" id="UP001234989">
    <property type="component" value="Chromosome 5"/>
</dbReference>
<keyword evidence="2" id="KW-1185">Reference proteome</keyword>
<reference evidence="1" key="1">
    <citation type="submission" date="2023-08" db="EMBL/GenBank/DDBJ databases">
        <title>A de novo genome assembly of Solanum verrucosum Schlechtendal, a Mexican diploid species geographically isolated from the other diploid A-genome species in potato relatives.</title>
        <authorList>
            <person name="Hosaka K."/>
        </authorList>
    </citation>
    <scope>NUCLEOTIDE SEQUENCE</scope>
    <source>
        <tissue evidence="1">Young leaves</tissue>
    </source>
</reference>
<evidence type="ECO:0000313" key="2">
    <source>
        <dbReference type="Proteomes" id="UP001234989"/>
    </source>
</evidence>
<gene>
    <name evidence="1" type="ORF">MTR67_025098</name>
</gene>
<sequence length="108" mass="12481">MLLSSTTNTTGVALLYSGRPPPLDLEFWSFFCQFKFPMMSRRSATPYLYSIIENRLFSGPRSLVQRQRSQGKLLKYLSWSCLKLVSSRRELSLAFMLGDLFDSEKLLI</sequence>
<proteinExistence type="predicted"/>
<evidence type="ECO:0000313" key="1">
    <source>
        <dbReference type="EMBL" id="WMV31713.1"/>
    </source>
</evidence>
<organism evidence="1 2">
    <name type="scientific">Solanum verrucosum</name>
    <dbReference type="NCBI Taxonomy" id="315347"/>
    <lineage>
        <taxon>Eukaryota</taxon>
        <taxon>Viridiplantae</taxon>
        <taxon>Streptophyta</taxon>
        <taxon>Embryophyta</taxon>
        <taxon>Tracheophyta</taxon>
        <taxon>Spermatophyta</taxon>
        <taxon>Magnoliopsida</taxon>
        <taxon>eudicotyledons</taxon>
        <taxon>Gunneridae</taxon>
        <taxon>Pentapetalae</taxon>
        <taxon>asterids</taxon>
        <taxon>lamiids</taxon>
        <taxon>Solanales</taxon>
        <taxon>Solanaceae</taxon>
        <taxon>Solanoideae</taxon>
        <taxon>Solaneae</taxon>
        <taxon>Solanum</taxon>
    </lineage>
</organism>
<dbReference type="AlphaFoldDB" id="A0AAF0R056"/>
<accession>A0AAF0R056</accession>
<name>A0AAF0R056_SOLVR</name>
<dbReference type="EMBL" id="CP133616">
    <property type="protein sequence ID" value="WMV31713.1"/>
    <property type="molecule type" value="Genomic_DNA"/>
</dbReference>